<comment type="caution">
    <text evidence="2">The sequence shown here is derived from an EMBL/GenBank/DDBJ whole genome shotgun (WGS) entry which is preliminary data.</text>
</comment>
<dbReference type="EMBL" id="JBHTBZ010000046">
    <property type="protein sequence ID" value="MFC7461854.1"/>
    <property type="molecule type" value="Genomic_DNA"/>
</dbReference>
<gene>
    <name evidence="2" type="ORF">ACFQU0_15575</name>
</gene>
<feature type="transmembrane region" description="Helical" evidence="1">
    <location>
        <begin position="86"/>
        <end position="105"/>
    </location>
</feature>
<evidence type="ECO:0000313" key="2">
    <source>
        <dbReference type="EMBL" id="MFC7461854.1"/>
    </source>
</evidence>
<evidence type="ECO:0000313" key="3">
    <source>
        <dbReference type="Proteomes" id="UP001596457"/>
    </source>
</evidence>
<keyword evidence="1" id="KW-0472">Membrane</keyword>
<evidence type="ECO:0000256" key="1">
    <source>
        <dbReference type="SAM" id="Phobius"/>
    </source>
</evidence>
<keyword evidence="1" id="KW-1133">Transmembrane helix</keyword>
<organism evidence="2 3">
    <name type="scientific">Hydrogenophaga defluvii</name>
    <dbReference type="NCBI Taxonomy" id="249410"/>
    <lineage>
        <taxon>Bacteria</taxon>
        <taxon>Pseudomonadati</taxon>
        <taxon>Pseudomonadota</taxon>
        <taxon>Betaproteobacteria</taxon>
        <taxon>Burkholderiales</taxon>
        <taxon>Comamonadaceae</taxon>
        <taxon>Hydrogenophaga</taxon>
    </lineage>
</organism>
<accession>A0ABW2SEC2</accession>
<name>A0ABW2SEC2_9BURK</name>
<feature type="transmembrane region" description="Helical" evidence="1">
    <location>
        <begin position="48"/>
        <end position="66"/>
    </location>
</feature>
<reference evidence="3" key="1">
    <citation type="journal article" date="2019" name="Int. J. Syst. Evol. Microbiol.">
        <title>The Global Catalogue of Microorganisms (GCM) 10K type strain sequencing project: providing services to taxonomists for standard genome sequencing and annotation.</title>
        <authorList>
            <consortium name="The Broad Institute Genomics Platform"/>
            <consortium name="The Broad Institute Genome Sequencing Center for Infectious Disease"/>
            <person name="Wu L."/>
            <person name="Ma J."/>
        </authorList>
    </citation>
    <scope>NUCLEOTIDE SEQUENCE [LARGE SCALE GENOMIC DNA]</scope>
    <source>
        <strain evidence="3">CCUG 53903</strain>
    </source>
</reference>
<sequence>MFDITWTSLMSIIGMAVITVVTRSLFFISDRPWTLPAWAQRGLRYAPVAALSAVVAPEVLTTQGVWVSTWQDARLYAAAVGAAWFFWRGGVLGTIVSGMAVYLPLHIGLGW</sequence>
<keyword evidence="1" id="KW-0812">Transmembrane</keyword>
<protein>
    <submittedName>
        <fullName evidence="2">AzlD domain-containing protein</fullName>
    </submittedName>
</protein>
<dbReference type="InterPro" id="IPR008407">
    <property type="entry name" value="Brnchd-chn_aa_trnsp_AzlD"/>
</dbReference>
<feature type="transmembrane region" description="Helical" evidence="1">
    <location>
        <begin position="6"/>
        <end position="28"/>
    </location>
</feature>
<dbReference type="Pfam" id="PF05437">
    <property type="entry name" value="AzlD"/>
    <property type="match status" value="1"/>
</dbReference>
<proteinExistence type="predicted"/>
<dbReference type="RefSeq" id="WP_382202388.1">
    <property type="nucleotide sequence ID" value="NZ_JBHTBZ010000046.1"/>
</dbReference>
<keyword evidence="3" id="KW-1185">Reference proteome</keyword>
<dbReference type="Proteomes" id="UP001596457">
    <property type="component" value="Unassembled WGS sequence"/>
</dbReference>